<dbReference type="PANTHER" id="PTHR11237:SF4">
    <property type="entry name" value="5-DEMETHOXYUBIQUINONE HYDROXYLASE, MITOCHONDRIAL"/>
    <property type="match status" value="1"/>
</dbReference>
<feature type="binding site" evidence="9">
    <location>
        <position position="98"/>
    </location>
    <ligand>
        <name>Fe cation</name>
        <dbReference type="ChEBI" id="CHEBI:24875"/>
        <label>2</label>
    </ligand>
</feature>
<comment type="caution">
    <text evidence="10">The sequence shown here is derived from an EMBL/GenBank/DDBJ whole genome shotgun (WGS) entry which is preliminary data.</text>
</comment>
<comment type="cofactor">
    <cofactor evidence="9">
        <name>Fe cation</name>
        <dbReference type="ChEBI" id="CHEBI:24875"/>
    </cofactor>
    <text evidence="9">Binds 2 iron ions per subunit.</text>
</comment>
<dbReference type="HAMAP" id="MF_01658">
    <property type="entry name" value="COQ7"/>
    <property type="match status" value="1"/>
</dbReference>
<evidence type="ECO:0000256" key="7">
    <source>
        <dbReference type="ARBA" id="ARBA00023033"/>
    </source>
</evidence>
<keyword evidence="2 9" id="KW-1003">Cell membrane</keyword>
<dbReference type="InterPro" id="IPR009078">
    <property type="entry name" value="Ferritin-like_SF"/>
</dbReference>
<comment type="function">
    <text evidence="9">Catalyzes the hydroxylation of 2-nonaprenyl-3-methyl-6-methoxy-1,4-benzoquinol during ubiquinone biosynthesis.</text>
</comment>
<keyword evidence="5 9" id="KW-0560">Oxidoreductase</keyword>
<feature type="binding site" evidence="9">
    <location>
        <position position="182"/>
    </location>
    <ligand>
        <name>Fe cation</name>
        <dbReference type="ChEBI" id="CHEBI:24875"/>
        <label>1</label>
    </ligand>
</feature>
<dbReference type="SUPFAM" id="SSF47240">
    <property type="entry name" value="Ferritin-like"/>
    <property type="match status" value="1"/>
</dbReference>
<comment type="pathway">
    <text evidence="1 9">Cofactor biosynthesis; ubiquinone biosynthesis.</text>
</comment>
<comment type="subcellular location">
    <subcellularLocation>
        <location evidence="9">Cell membrane</location>
        <topology evidence="9">Peripheral membrane protein</topology>
    </subcellularLocation>
</comment>
<organism evidence="10 11">
    <name type="scientific">Microbulbifer halophilus</name>
    <dbReference type="NCBI Taxonomy" id="453963"/>
    <lineage>
        <taxon>Bacteria</taxon>
        <taxon>Pseudomonadati</taxon>
        <taxon>Pseudomonadota</taxon>
        <taxon>Gammaproteobacteria</taxon>
        <taxon>Cellvibrionales</taxon>
        <taxon>Microbulbiferaceae</taxon>
        <taxon>Microbulbifer</taxon>
    </lineage>
</organism>
<feature type="binding site" evidence="9">
    <location>
        <position position="101"/>
    </location>
    <ligand>
        <name>Fe cation</name>
        <dbReference type="ChEBI" id="CHEBI:24875"/>
        <label>1</label>
    </ligand>
</feature>
<accession>A0ABW5E9J9</accession>
<dbReference type="CDD" id="cd01042">
    <property type="entry name" value="DMQH"/>
    <property type="match status" value="1"/>
</dbReference>
<evidence type="ECO:0000256" key="5">
    <source>
        <dbReference type="ARBA" id="ARBA00023002"/>
    </source>
</evidence>
<dbReference type="InterPro" id="IPR012347">
    <property type="entry name" value="Ferritin-like"/>
</dbReference>
<comment type="catalytic activity">
    <reaction evidence="9">
        <text>a 5-methoxy-2-methyl-3-(all-trans-polyprenyl)benzene-1,4-diol + AH2 + O2 = a 3-demethylubiquinol + A + H2O</text>
        <dbReference type="Rhea" id="RHEA:50908"/>
        <dbReference type="Rhea" id="RHEA-COMP:10859"/>
        <dbReference type="Rhea" id="RHEA-COMP:10914"/>
        <dbReference type="ChEBI" id="CHEBI:13193"/>
        <dbReference type="ChEBI" id="CHEBI:15377"/>
        <dbReference type="ChEBI" id="CHEBI:15379"/>
        <dbReference type="ChEBI" id="CHEBI:17499"/>
        <dbReference type="ChEBI" id="CHEBI:84167"/>
        <dbReference type="ChEBI" id="CHEBI:84422"/>
        <dbReference type="EC" id="1.14.99.60"/>
    </reaction>
</comment>
<feature type="binding site" evidence="9">
    <location>
        <position position="68"/>
    </location>
    <ligand>
        <name>Fe cation</name>
        <dbReference type="ChEBI" id="CHEBI:24875"/>
        <label>1</label>
    </ligand>
</feature>
<dbReference type="NCBIfam" id="NF033656">
    <property type="entry name" value="DMQ_monoox_COQ7"/>
    <property type="match status" value="1"/>
</dbReference>
<keyword evidence="7 9" id="KW-0503">Monooxygenase</keyword>
<dbReference type="Pfam" id="PF03232">
    <property type="entry name" value="COQ7"/>
    <property type="match status" value="1"/>
</dbReference>
<comment type="similarity">
    <text evidence="9">Belongs to the COQ7 family.</text>
</comment>
<dbReference type="GO" id="GO:0004497">
    <property type="term" value="F:monooxygenase activity"/>
    <property type="evidence" value="ECO:0007669"/>
    <property type="project" value="UniProtKB-KW"/>
</dbReference>
<dbReference type="EMBL" id="JBHUJD010000001">
    <property type="protein sequence ID" value="MFD2308928.1"/>
    <property type="molecule type" value="Genomic_DNA"/>
</dbReference>
<dbReference type="PANTHER" id="PTHR11237">
    <property type="entry name" value="COENZYME Q10 BIOSYNTHESIS PROTEIN 7"/>
    <property type="match status" value="1"/>
</dbReference>
<keyword evidence="6 9" id="KW-0408">Iron</keyword>
<evidence type="ECO:0000256" key="9">
    <source>
        <dbReference type="HAMAP-Rule" id="MF_01658"/>
    </source>
</evidence>
<evidence type="ECO:0000256" key="1">
    <source>
        <dbReference type="ARBA" id="ARBA00004749"/>
    </source>
</evidence>
<keyword evidence="11" id="KW-1185">Reference proteome</keyword>
<evidence type="ECO:0000256" key="6">
    <source>
        <dbReference type="ARBA" id="ARBA00023004"/>
    </source>
</evidence>
<sequence>MKDKLVSERKLTGIDRLLLQADRALRTLSPGAPCHGRPSPARDERDAALDEAERRRAAGLMRVNHSGEVCAQALYQGQALTAKLPEVRGEMEQAADEEIDHLAWCEQRLDELHSHPSLLNPLWYGLSFGLGAAAGKVSDRVSLGFVAATEEQVCRHLESHLERLPERDRRSRAVVEQMLEDEEAHGHAALEAGGARFPAPLKGLMTLVSRAMTSASYRV</sequence>
<evidence type="ECO:0000256" key="3">
    <source>
        <dbReference type="ARBA" id="ARBA00022688"/>
    </source>
</evidence>
<keyword evidence="4 9" id="KW-0479">Metal-binding</keyword>
<dbReference type="InterPro" id="IPR047809">
    <property type="entry name" value="COQ7_proteobact"/>
</dbReference>
<feature type="binding site" evidence="9">
    <location>
        <position position="98"/>
    </location>
    <ligand>
        <name>Fe cation</name>
        <dbReference type="ChEBI" id="CHEBI:24875"/>
        <label>1</label>
    </ligand>
</feature>
<gene>
    <name evidence="9 10" type="primary">coq7</name>
    <name evidence="10" type="ORF">ACFSKX_00730</name>
</gene>
<reference evidence="11" key="1">
    <citation type="journal article" date="2019" name="Int. J. Syst. Evol. Microbiol.">
        <title>The Global Catalogue of Microorganisms (GCM) 10K type strain sequencing project: providing services to taxonomists for standard genome sequencing and annotation.</title>
        <authorList>
            <consortium name="The Broad Institute Genomics Platform"/>
            <consortium name="The Broad Institute Genome Sequencing Center for Infectious Disease"/>
            <person name="Wu L."/>
            <person name="Ma J."/>
        </authorList>
    </citation>
    <scope>NUCLEOTIDE SEQUENCE [LARGE SCALE GENOMIC DNA]</scope>
    <source>
        <strain evidence="11">KCTC 12848</strain>
    </source>
</reference>
<keyword evidence="8 9" id="KW-0472">Membrane</keyword>
<dbReference type="Gene3D" id="1.20.1260.10">
    <property type="match status" value="1"/>
</dbReference>
<feature type="binding site" evidence="9">
    <location>
        <position position="185"/>
    </location>
    <ligand>
        <name>Fe cation</name>
        <dbReference type="ChEBI" id="CHEBI:24875"/>
        <label>2</label>
    </ligand>
</feature>
<feature type="binding site" evidence="9">
    <location>
        <position position="182"/>
    </location>
    <ligand>
        <name>Fe cation</name>
        <dbReference type="ChEBI" id="CHEBI:24875"/>
        <label>2</label>
    </ligand>
</feature>
<dbReference type="Proteomes" id="UP001597425">
    <property type="component" value="Unassembled WGS sequence"/>
</dbReference>
<dbReference type="InterPro" id="IPR011566">
    <property type="entry name" value="Ubq_synth_Coq7"/>
</dbReference>
<evidence type="ECO:0000256" key="2">
    <source>
        <dbReference type="ARBA" id="ARBA00022475"/>
    </source>
</evidence>
<evidence type="ECO:0000313" key="10">
    <source>
        <dbReference type="EMBL" id="MFD2308928.1"/>
    </source>
</evidence>
<dbReference type="RefSeq" id="WP_265721878.1">
    <property type="nucleotide sequence ID" value="NZ_JAPIVK010000015.1"/>
</dbReference>
<proteinExistence type="inferred from homology"/>
<dbReference type="EC" id="1.14.99.60" evidence="9"/>
<feature type="binding site" evidence="9">
    <location>
        <position position="150"/>
    </location>
    <ligand>
        <name>Fe cation</name>
        <dbReference type="ChEBI" id="CHEBI:24875"/>
        <label>2</label>
    </ligand>
</feature>
<evidence type="ECO:0000256" key="8">
    <source>
        <dbReference type="ARBA" id="ARBA00023136"/>
    </source>
</evidence>
<protein>
    <recommendedName>
        <fullName evidence="9">3-demethoxyubiquinol 3-hydroxylase</fullName>
        <shortName evidence="9">DMQ hydroxylase</shortName>
        <ecNumber evidence="9">1.14.99.60</ecNumber>
    </recommendedName>
    <alternativeName>
        <fullName evidence="9">2-nonaprenyl-3-methyl-6-methoxy-1,4-benzoquinol hydroxylase</fullName>
    </alternativeName>
</protein>
<name>A0ABW5E9J9_9GAMM</name>
<evidence type="ECO:0000256" key="4">
    <source>
        <dbReference type="ARBA" id="ARBA00022723"/>
    </source>
</evidence>
<evidence type="ECO:0000313" key="11">
    <source>
        <dbReference type="Proteomes" id="UP001597425"/>
    </source>
</evidence>
<keyword evidence="3 9" id="KW-0831">Ubiquinone biosynthesis</keyword>